<protein>
    <recommendedName>
        <fullName evidence="3">DNA polymerase III subunit theta</fullName>
    </recommendedName>
</protein>
<evidence type="ECO:0000313" key="2">
    <source>
        <dbReference type="Proteomes" id="UP000192722"/>
    </source>
</evidence>
<accession>A0ABX3TY26</accession>
<sequence length="82" mass="9851">MGQSDYLPPGLPHNRCEWPQDLRDLENLDMRASGLIKNIVLKKITRGSVEQQIKQVDERYRDHFKARLNYWREYHVNRGKTK</sequence>
<dbReference type="Gene3D" id="1.20.58.250">
    <property type="entry name" value="DNA polymerase III-theta"/>
    <property type="match status" value="1"/>
</dbReference>
<proteinExistence type="predicted"/>
<reference evidence="1 2" key="1">
    <citation type="journal article" date="2017" name="Int. J. Syst. Evol. Microbiol.">
        <title>Rouxiella badensis sp. nov. and Rouxiella silvae sp. nov. isolated from peat bog soil in Germany and emendation of the genus description.</title>
        <authorList>
            <person name="Le Fleche-Mateos A."/>
            <person name="Kugler J.H."/>
            <person name="Hansen S.H."/>
            <person name="Syldatk C."/>
            <person name="Hausmann R."/>
            <person name="Lomprez F."/>
            <person name="Vandenbogaert M."/>
            <person name="Manuguerra J.C."/>
            <person name="Grimont P.A."/>
        </authorList>
    </citation>
    <scope>NUCLEOTIDE SEQUENCE [LARGE SCALE GENOMIC DNA]</scope>
    <source>
        <strain evidence="1 2">213</strain>
    </source>
</reference>
<comment type="caution">
    <text evidence="1">The sequence shown here is derived from an EMBL/GenBank/DDBJ whole genome shotgun (WGS) entry which is preliminary data.</text>
</comment>
<evidence type="ECO:0008006" key="3">
    <source>
        <dbReference type="Google" id="ProtNLM"/>
    </source>
</evidence>
<name>A0ABX3TY26_9GAMM</name>
<dbReference type="Proteomes" id="UP000192722">
    <property type="component" value="Unassembled WGS sequence"/>
</dbReference>
<dbReference type="RefSeq" id="WP_084983705.1">
    <property type="nucleotide sequence ID" value="NZ_CBCSCF010000010.1"/>
</dbReference>
<gene>
    <name evidence="1" type="ORF">BS639_17035</name>
</gene>
<dbReference type="SUPFAM" id="SSF46575">
    <property type="entry name" value="DNA polymerase III theta subunit-like"/>
    <property type="match status" value="1"/>
</dbReference>
<evidence type="ECO:0000313" key="1">
    <source>
        <dbReference type="EMBL" id="ORJ19999.1"/>
    </source>
</evidence>
<dbReference type="EMBL" id="MRWD01000044">
    <property type="protein sequence ID" value="ORJ19999.1"/>
    <property type="molecule type" value="Genomic_DNA"/>
</dbReference>
<organism evidence="1 2">
    <name type="scientific">Rouxiella silvae</name>
    <dbReference type="NCBI Taxonomy" id="1646373"/>
    <lineage>
        <taxon>Bacteria</taxon>
        <taxon>Pseudomonadati</taxon>
        <taxon>Pseudomonadota</taxon>
        <taxon>Gammaproteobacteria</taxon>
        <taxon>Enterobacterales</taxon>
        <taxon>Yersiniaceae</taxon>
        <taxon>Rouxiella</taxon>
    </lineage>
</organism>
<dbReference type="InterPro" id="IPR036745">
    <property type="entry name" value="PolIII_theta_sf"/>
</dbReference>
<keyword evidence="2" id="KW-1185">Reference proteome</keyword>